<keyword evidence="14" id="KW-1185">Reference proteome</keyword>
<accession>A0A9P0YXW3</accession>
<evidence type="ECO:0000256" key="3">
    <source>
        <dbReference type="ARBA" id="ARBA00022523"/>
    </source>
</evidence>
<organism evidence="13 14">
    <name type="scientific">Cuscuta europaea</name>
    <name type="common">European dodder</name>
    <dbReference type="NCBI Taxonomy" id="41803"/>
    <lineage>
        <taxon>Eukaryota</taxon>
        <taxon>Viridiplantae</taxon>
        <taxon>Streptophyta</taxon>
        <taxon>Embryophyta</taxon>
        <taxon>Tracheophyta</taxon>
        <taxon>Spermatophyta</taxon>
        <taxon>Magnoliopsida</taxon>
        <taxon>eudicotyledons</taxon>
        <taxon>Gunneridae</taxon>
        <taxon>Pentapetalae</taxon>
        <taxon>asterids</taxon>
        <taxon>lamiids</taxon>
        <taxon>Solanales</taxon>
        <taxon>Convolvulaceae</taxon>
        <taxon>Cuscuteae</taxon>
        <taxon>Cuscuta</taxon>
        <taxon>Cuscuta subgen. Cuscuta</taxon>
    </lineage>
</organism>
<evidence type="ECO:0000313" key="14">
    <source>
        <dbReference type="Proteomes" id="UP001152484"/>
    </source>
</evidence>
<feature type="signal peptide" evidence="11">
    <location>
        <begin position="1"/>
        <end position="26"/>
    </location>
</feature>
<dbReference type="FunFam" id="2.60.120.10:FF:000005">
    <property type="entry name" value="Germin-like protein subfamily 1 member 8"/>
    <property type="match status" value="1"/>
</dbReference>
<dbReference type="PROSITE" id="PS00725">
    <property type="entry name" value="GERMIN"/>
    <property type="match status" value="1"/>
</dbReference>
<evidence type="ECO:0000259" key="12">
    <source>
        <dbReference type="SMART" id="SM00835"/>
    </source>
</evidence>
<dbReference type="InterPro" id="IPR011051">
    <property type="entry name" value="RmlC_Cupin_sf"/>
</dbReference>
<dbReference type="EMBL" id="CAMAPE010000010">
    <property type="protein sequence ID" value="CAH9078655.1"/>
    <property type="molecule type" value="Genomic_DNA"/>
</dbReference>
<feature type="disulfide bond" evidence="10">
    <location>
        <begin position="36"/>
        <end position="53"/>
    </location>
</feature>
<evidence type="ECO:0000256" key="2">
    <source>
        <dbReference type="ARBA" id="ARBA00007456"/>
    </source>
</evidence>
<evidence type="ECO:0000256" key="1">
    <source>
        <dbReference type="ARBA" id="ARBA00004271"/>
    </source>
</evidence>
<dbReference type="Gene3D" id="2.60.120.10">
    <property type="entry name" value="Jelly Rolls"/>
    <property type="match status" value="1"/>
</dbReference>
<dbReference type="PANTHER" id="PTHR31238">
    <property type="entry name" value="GERMIN-LIKE PROTEIN SUBFAMILY 3 MEMBER 3"/>
    <property type="match status" value="1"/>
</dbReference>
<dbReference type="GO" id="GO:0048046">
    <property type="term" value="C:apoplast"/>
    <property type="evidence" value="ECO:0007669"/>
    <property type="project" value="UniProtKB-SubCell"/>
</dbReference>
<dbReference type="Proteomes" id="UP001152484">
    <property type="component" value="Unassembled WGS sequence"/>
</dbReference>
<evidence type="ECO:0000256" key="11">
    <source>
        <dbReference type="RuleBase" id="RU366015"/>
    </source>
</evidence>
<keyword evidence="7 8" id="KW-0464">Manganese</keyword>
<feature type="binding site" evidence="8">
    <location>
        <position position="123"/>
    </location>
    <ligand>
        <name>oxalate</name>
        <dbReference type="ChEBI" id="CHEBI:30623"/>
    </ligand>
</feature>
<evidence type="ECO:0000256" key="4">
    <source>
        <dbReference type="ARBA" id="ARBA00022525"/>
    </source>
</evidence>
<dbReference type="GO" id="GO:0030145">
    <property type="term" value="F:manganese ion binding"/>
    <property type="evidence" value="ECO:0007669"/>
    <property type="project" value="UniProtKB-UniRule"/>
</dbReference>
<dbReference type="InterPro" id="IPR014710">
    <property type="entry name" value="RmlC-like_jellyroll"/>
</dbReference>
<keyword evidence="3 11" id="KW-0052">Apoplast</keyword>
<dbReference type="SMART" id="SM00835">
    <property type="entry name" value="Cupin_1"/>
    <property type="match status" value="1"/>
</dbReference>
<feature type="binding site" evidence="9">
    <location>
        <position position="118"/>
    </location>
    <ligand>
        <name>Mn(2+)</name>
        <dbReference type="ChEBI" id="CHEBI:29035"/>
    </ligand>
</feature>
<feature type="binding site" evidence="9">
    <location>
        <position position="123"/>
    </location>
    <ligand>
        <name>Mn(2+)</name>
        <dbReference type="ChEBI" id="CHEBI:29035"/>
    </ligand>
</feature>
<evidence type="ECO:0000256" key="7">
    <source>
        <dbReference type="ARBA" id="ARBA00023211"/>
    </source>
</evidence>
<comment type="subcellular location">
    <subcellularLocation>
        <location evidence="1 11">Secreted</location>
        <location evidence="1 11">Extracellular space</location>
        <location evidence="1 11">Apoplast</location>
    </subcellularLocation>
</comment>
<dbReference type="OrthoDB" id="1921208at2759"/>
<evidence type="ECO:0000313" key="13">
    <source>
        <dbReference type="EMBL" id="CAH9078655.1"/>
    </source>
</evidence>
<keyword evidence="4 11" id="KW-0964">Secreted</keyword>
<dbReference type="InterPro" id="IPR001929">
    <property type="entry name" value="Germin"/>
</dbReference>
<feature type="chain" id="PRO_5040535080" description="Germin-like protein" evidence="11">
    <location>
        <begin position="27"/>
        <end position="228"/>
    </location>
</feature>
<sequence length="228" mass="24925">MGRIMPVTIALAIVVVALVASPLACAYDPDKLQDFCVAIKDSDANVFVNGKICKNIAEVNADDFYLQARFNIPRNTSNLFGYVRTPIGAEHLPGLNTMGISIGRVDLGPYGVNTPHIHPLATEVVTVLEGRIYVGFIDSRNRLYAKTLLPGDIFVLPKGLVHFLYNTGERNAVVYAAFGSQNPEALHLPNTIFDSDPPVPLEILSKAFLLDKTVISRIRSQIRSGFSE</sequence>
<evidence type="ECO:0000256" key="8">
    <source>
        <dbReference type="PIRSR" id="PIRSR601929-1"/>
    </source>
</evidence>
<dbReference type="AlphaFoldDB" id="A0A9P0YXW3"/>
<evidence type="ECO:0000256" key="9">
    <source>
        <dbReference type="PIRSR" id="PIRSR601929-2"/>
    </source>
</evidence>
<evidence type="ECO:0000256" key="6">
    <source>
        <dbReference type="ARBA" id="ARBA00023157"/>
    </source>
</evidence>
<gene>
    <name evidence="13" type="ORF">CEURO_LOCUS6877</name>
</gene>
<evidence type="ECO:0000256" key="5">
    <source>
        <dbReference type="ARBA" id="ARBA00022723"/>
    </source>
</evidence>
<protein>
    <recommendedName>
        <fullName evidence="11">Germin-like protein</fullName>
    </recommendedName>
</protein>
<feature type="binding site" evidence="8">
    <location>
        <position position="118"/>
    </location>
    <ligand>
        <name>oxalate</name>
        <dbReference type="ChEBI" id="CHEBI:30623"/>
    </ligand>
</feature>
<dbReference type="InterPro" id="IPR019780">
    <property type="entry name" value="Germin_Mn-BS"/>
</dbReference>
<keyword evidence="6 10" id="KW-1015">Disulfide bond</keyword>
<dbReference type="CDD" id="cd02241">
    <property type="entry name" value="cupin_OxOx"/>
    <property type="match status" value="1"/>
</dbReference>
<dbReference type="InterPro" id="IPR006045">
    <property type="entry name" value="Cupin_1"/>
</dbReference>
<proteinExistence type="inferred from homology"/>
<feature type="domain" description="Cupin type-1" evidence="12">
    <location>
        <begin position="70"/>
        <end position="216"/>
    </location>
</feature>
<name>A0A9P0YXW3_CUSEU</name>
<dbReference type="Pfam" id="PF00190">
    <property type="entry name" value="Cupin_1"/>
    <property type="match status" value="1"/>
</dbReference>
<feature type="binding site" evidence="9">
    <location>
        <position position="116"/>
    </location>
    <ligand>
        <name>Mn(2+)</name>
        <dbReference type="ChEBI" id="CHEBI:29035"/>
    </ligand>
</feature>
<keyword evidence="5 8" id="KW-0479">Metal-binding</keyword>
<comment type="similarity">
    <text evidence="2 11">Belongs to the germin family.</text>
</comment>
<comment type="caution">
    <text evidence="13">The sequence shown here is derived from an EMBL/GenBank/DDBJ whole genome shotgun (WGS) entry which is preliminary data.</text>
</comment>
<evidence type="ECO:0000256" key="10">
    <source>
        <dbReference type="PIRSR" id="PIRSR601929-3"/>
    </source>
</evidence>
<reference evidence="13" key="1">
    <citation type="submission" date="2022-07" db="EMBL/GenBank/DDBJ databases">
        <authorList>
            <person name="Macas J."/>
            <person name="Novak P."/>
            <person name="Neumann P."/>
        </authorList>
    </citation>
    <scope>NUCLEOTIDE SEQUENCE</scope>
</reference>
<feature type="binding site" evidence="8">
    <location>
        <position position="113"/>
    </location>
    <ligand>
        <name>oxalate</name>
        <dbReference type="ChEBI" id="CHEBI:30623"/>
    </ligand>
</feature>
<dbReference type="PRINTS" id="PR00325">
    <property type="entry name" value="GERMIN"/>
</dbReference>
<keyword evidence="11" id="KW-0732">Signal</keyword>
<feature type="binding site" evidence="9">
    <location>
        <position position="162"/>
    </location>
    <ligand>
        <name>Mn(2+)</name>
        <dbReference type="ChEBI" id="CHEBI:29035"/>
    </ligand>
</feature>
<dbReference type="SUPFAM" id="SSF51182">
    <property type="entry name" value="RmlC-like cupins"/>
    <property type="match status" value="1"/>
</dbReference>